<keyword evidence="4" id="KW-1185">Reference proteome</keyword>
<dbReference type="CDD" id="cd09895">
    <property type="entry name" value="NGN_SP_UpxY"/>
    <property type="match status" value="1"/>
</dbReference>
<sequence>MIYTKPRHEKKVHNQLTDFRITSFLPSKKVLRTWCDRRRYVEEPLFPSYVFIYLNDRQTYTRSLDMQGSLSYVRLGKEIARVSDAEVNNIRLATIQRSDITVSDGFFETGRKVVISRGALKGLSCEIVEYDHKKKLLVRVSLLQRNILISIPEHYLIPI</sequence>
<evidence type="ECO:0000313" key="3">
    <source>
        <dbReference type="EMBL" id="GGB14552.1"/>
    </source>
</evidence>
<reference evidence="3" key="1">
    <citation type="journal article" date="2014" name="Int. J. Syst. Evol. Microbiol.">
        <title>Complete genome sequence of Corynebacterium casei LMG S-19264T (=DSM 44701T), isolated from a smear-ripened cheese.</title>
        <authorList>
            <consortium name="US DOE Joint Genome Institute (JGI-PGF)"/>
            <person name="Walter F."/>
            <person name="Albersmeier A."/>
            <person name="Kalinowski J."/>
            <person name="Ruckert C."/>
        </authorList>
    </citation>
    <scope>NUCLEOTIDE SEQUENCE</scope>
    <source>
        <strain evidence="3">CGMCC 1.15448</strain>
    </source>
</reference>
<dbReference type="EMBL" id="BMJC01000004">
    <property type="protein sequence ID" value="GGB14552.1"/>
    <property type="molecule type" value="Genomic_DNA"/>
</dbReference>
<dbReference type="GO" id="GO:0006354">
    <property type="term" value="P:DNA-templated transcription elongation"/>
    <property type="evidence" value="ECO:0007669"/>
    <property type="project" value="InterPro"/>
</dbReference>
<dbReference type="Proteomes" id="UP000607559">
    <property type="component" value="Unassembled WGS sequence"/>
</dbReference>
<reference evidence="3" key="2">
    <citation type="submission" date="2020-09" db="EMBL/GenBank/DDBJ databases">
        <authorList>
            <person name="Sun Q."/>
            <person name="Zhou Y."/>
        </authorList>
    </citation>
    <scope>NUCLEOTIDE SEQUENCE</scope>
    <source>
        <strain evidence="3">CGMCC 1.15448</strain>
    </source>
</reference>
<evidence type="ECO:0000313" key="4">
    <source>
        <dbReference type="Proteomes" id="UP000607559"/>
    </source>
</evidence>
<name>A0A8J2UGI4_9BACT</name>
<evidence type="ECO:0000259" key="2">
    <source>
        <dbReference type="Pfam" id="PF02357"/>
    </source>
</evidence>
<gene>
    <name evidence="3" type="primary">rfaH</name>
    <name evidence="3" type="ORF">GCM10011511_43000</name>
</gene>
<dbReference type="InterPro" id="IPR006645">
    <property type="entry name" value="NGN-like_dom"/>
</dbReference>
<organism evidence="3 4">
    <name type="scientific">Puia dinghuensis</name>
    <dbReference type="NCBI Taxonomy" id="1792502"/>
    <lineage>
        <taxon>Bacteria</taxon>
        <taxon>Pseudomonadati</taxon>
        <taxon>Bacteroidota</taxon>
        <taxon>Chitinophagia</taxon>
        <taxon>Chitinophagales</taxon>
        <taxon>Chitinophagaceae</taxon>
        <taxon>Puia</taxon>
    </lineage>
</organism>
<evidence type="ECO:0000256" key="1">
    <source>
        <dbReference type="ARBA" id="ARBA00023163"/>
    </source>
</evidence>
<accession>A0A8J2UGI4</accession>
<dbReference type="NCBIfam" id="NF033644">
    <property type="entry name" value="antiterm_UpxY"/>
    <property type="match status" value="1"/>
</dbReference>
<dbReference type="InterPro" id="IPR036735">
    <property type="entry name" value="NGN_dom_sf"/>
</dbReference>
<keyword evidence="1" id="KW-0804">Transcription</keyword>
<feature type="domain" description="NusG-like N-terminal" evidence="2">
    <location>
        <begin position="2"/>
        <end position="91"/>
    </location>
</feature>
<dbReference type="Gene3D" id="3.30.70.940">
    <property type="entry name" value="NusG, N-terminal domain"/>
    <property type="match status" value="1"/>
</dbReference>
<comment type="caution">
    <text evidence="3">The sequence shown here is derived from an EMBL/GenBank/DDBJ whole genome shotgun (WGS) entry which is preliminary data.</text>
</comment>
<proteinExistence type="predicted"/>
<dbReference type="Pfam" id="PF02357">
    <property type="entry name" value="NusG"/>
    <property type="match status" value="1"/>
</dbReference>
<dbReference type="AlphaFoldDB" id="A0A8J2UGI4"/>
<dbReference type="SUPFAM" id="SSF82679">
    <property type="entry name" value="N-utilization substance G protein NusG, N-terminal domain"/>
    <property type="match status" value="1"/>
</dbReference>
<protein>
    <submittedName>
        <fullName evidence="3">Transcription antitermination protein RfaH</fullName>
    </submittedName>
</protein>